<reference evidence="3" key="2">
    <citation type="submission" date="2025-08" db="UniProtKB">
        <authorList>
            <consortium name="RefSeq"/>
        </authorList>
    </citation>
    <scope>IDENTIFICATION</scope>
    <source>
        <tissue evidence="3">Leaf</tissue>
    </source>
</reference>
<protein>
    <submittedName>
        <fullName evidence="3">Uncharacterized protein C594.04c-like</fullName>
    </submittedName>
</protein>
<dbReference type="PANTHER" id="PTHR32251:SF24">
    <property type="entry name" value="OXIDOREDUCTASE"/>
    <property type="match status" value="1"/>
</dbReference>
<feature type="transmembrane region" description="Helical" evidence="1">
    <location>
        <begin position="147"/>
        <end position="173"/>
    </location>
</feature>
<feature type="transmembrane region" description="Helical" evidence="1">
    <location>
        <begin position="71"/>
        <end position="90"/>
    </location>
</feature>
<dbReference type="GeneID" id="107776956"/>
<dbReference type="KEGG" id="nta:107776956"/>
<name>A0A1S3YJI4_TOBAC</name>
<reference evidence="2" key="1">
    <citation type="journal article" date="2014" name="Nat. Commun.">
        <title>The tobacco genome sequence and its comparison with those of tomato and potato.</title>
        <authorList>
            <person name="Sierro N."/>
            <person name="Battey J.N."/>
            <person name="Ouadi S."/>
            <person name="Bakaher N."/>
            <person name="Bovet L."/>
            <person name="Willig A."/>
            <person name="Goepfert S."/>
            <person name="Peitsch M.C."/>
            <person name="Ivanov N.V."/>
        </authorList>
    </citation>
    <scope>NUCLEOTIDE SEQUENCE [LARGE SCALE GENOMIC DNA]</scope>
</reference>
<gene>
    <name evidence="3" type="primary">LOC107776956</name>
</gene>
<accession>A0A1S3YJI4</accession>
<dbReference type="PaxDb" id="4097-A0A1S3YJI4"/>
<keyword evidence="1" id="KW-0472">Membrane</keyword>
<dbReference type="AlphaFoldDB" id="A0A1S3YJI4"/>
<dbReference type="RefSeq" id="XP_016452401.1">
    <property type="nucleotide sequence ID" value="XM_016596915.2"/>
</dbReference>
<dbReference type="STRING" id="4097.A0A1S3YJI4"/>
<sequence length="318" mass="38005">MATHSNFKNALIACVVPLPSILFYLCLLYHQREDHSLWNWCNHHPLLLANLLFFLNVNVLFWFIALLQSSHWMIGLYWMVIPVMVLHFYANHPMAQYNQWRSRVVMLLTWVWSIRLIHSYFRRENWQWGVRQDWRFTDLSHQYGKKWWWVSFLAIYLSQQVFQMGICLPLYVVHSQDKPWSIWDFIAIVICFSGITIAYHADTQLHNFINRNKKLKEVGQPMVPILDKGLWCYSRHPNYFGEQLWWWGLALIAWNLGQGWTFLGALINSICLAYVTVLVERKMLSQTYRTEAYTLYQKTTSVLIPWFKSSSIGKDKKT</sequence>
<evidence type="ECO:0000313" key="3">
    <source>
        <dbReference type="RefSeq" id="XP_016452401.1"/>
    </source>
</evidence>
<dbReference type="InterPro" id="IPR010721">
    <property type="entry name" value="UstE-like"/>
</dbReference>
<dbReference type="Proteomes" id="UP000790787">
    <property type="component" value="Chromosome 18"/>
</dbReference>
<feature type="transmembrane region" description="Helical" evidence="1">
    <location>
        <begin position="6"/>
        <end position="27"/>
    </location>
</feature>
<dbReference type="OMA" id="HWMIGLY"/>
<dbReference type="OrthoDB" id="201504at2759"/>
<evidence type="ECO:0000256" key="1">
    <source>
        <dbReference type="SAM" id="Phobius"/>
    </source>
</evidence>
<keyword evidence="1" id="KW-0812">Transmembrane</keyword>
<evidence type="ECO:0000313" key="2">
    <source>
        <dbReference type="Proteomes" id="UP000790787"/>
    </source>
</evidence>
<proteinExistence type="predicted"/>
<feature type="transmembrane region" description="Helical" evidence="1">
    <location>
        <begin position="180"/>
        <end position="201"/>
    </location>
</feature>
<dbReference type="PROSITE" id="PS50244">
    <property type="entry name" value="S5A_REDUCTASE"/>
    <property type="match status" value="1"/>
</dbReference>
<keyword evidence="2" id="KW-1185">Reference proteome</keyword>
<keyword evidence="1" id="KW-1133">Transmembrane helix</keyword>
<feature type="transmembrane region" description="Helical" evidence="1">
    <location>
        <begin position="259"/>
        <end position="279"/>
    </location>
</feature>
<dbReference type="Pfam" id="PF06966">
    <property type="entry name" value="DUF1295"/>
    <property type="match status" value="1"/>
</dbReference>
<dbReference type="GO" id="GO:0016020">
    <property type="term" value="C:membrane"/>
    <property type="evidence" value="ECO:0000318"/>
    <property type="project" value="GO_Central"/>
</dbReference>
<dbReference type="Gene3D" id="1.20.120.1630">
    <property type="match status" value="1"/>
</dbReference>
<organism evidence="2 3">
    <name type="scientific">Nicotiana tabacum</name>
    <name type="common">Common tobacco</name>
    <dbReference type="NCBI Taxonomy" id="4097"/>
    <lineage>
        <taxon>Eukaryota</taxon>
        <taxon>Viridiplantae</taxon>
        <taxon>Streptophyta</taxon>
        <taxon>Embryophyta</taxon>
        <taxon>Tracheophyta</taxon>
        <taxon>Spermatophyta</taxon>
        <taxon>Magnoliopsida</taxon>
        <taxon>eudicotyledons</taxon>
        <taxon>Gunneridae</taxon>
        <taxon>Pentapetalae</taxon>
        <taxon>asterids</taxon>
        <taxon>lamiids</taxon>
        <taxon>Solanales</taxon>
        <taxon>Solanaceae</taxon>
        <taxon>Nicotianoideae</taxon>
        <taxon>Nicotianeae</taxon>
        <taxon>Nicotiana</taxon>
    </lineage>
</organism>
<feature type="transmembrane region" description="Helical" evidence="1">
    <location>
        <begin position="47"/>
        <end position="65"/>
    </location>
</feature>
<dbReference type="RefSeq" id="XP_016452401.1">
    <property type="nucleotide sequence ID" value="XM_016596915.1"/>
</dbReference>
<dbReference type="PANTHER" id="PTHR32251">
    <property type="entry name" value="3-OXO-5-ALPHA-STEROID 4-DEHYDROGENASE"/>
    <property type="match status" value="1"/>
</dbReference>